<evidence type="ECO:0000259" key="6">
    <source>
        <dbReference type="Pfam" id="PF00149"/>
    </source>
</evidence>
<dbReference type="InterPro" id="IPR029052">
    <property type="entry name" value="Metallo-depent_PP-like"/>
</dbReference>
<keyword evidence="3" id="KW-0408">Iron</keyword>
<name>A0A2P7R8C0_9GAMM</name>
<feature type="compositionally biased region" description="Gly residues" evidence="5">
    <location>
        <begin position="1"/>
        <end position="10"/>
    </location>
</feature>
<dbReference type="GO" id="GO:0046872">
    <property type="term" value="F:metal ion binding"/>
    <property type="evidence" value="ECO:0007669"/>
    <property type="project" value="UniProtKB-KW"/>
</dbReference>
<evidence type="ECO:0000256" key="3">
    <source>
        <dbReference type="ARBA" id="ARBA00023004"/>
    </source>
</evidence>
<evidence type="ECO:0000256" key="2">
    <source>
        <dbReference type="ARBA" id="ARBA00022801"/>
    </source>
</evidence>
<protein>
    <submittedName>
        <fullName evidence="7">Phosphodiesterase</fullName>
    </submittedName>
</protein>
<organism evidence="7 8">
    <name type="scientific">Zobellella endophytica</name>
    <dbReference type="NCBI Taxonomy" id="2116700"/>
    <lineage>
        <taxon>Bacteria</taxon>
        <taxon>Pseudomonadati</taxon>
        <taxon>Pseudomonadota</taxon>
        <taxon>Gammaproteobacteria</taxon>
        <taxon>Aeromonadales</taxon>
        <taxon>Aeromonadaceae</taxon>
        <taxon>Zobellella</taxon>
    </lineage>
</organism>
<dbReference type="SUPFAM" id="SSF56300">
    <property type="entry name" value="Metallo-dependent phosphatases"/>
    <property type="match status" value="1"/>
</dbReference>
<dbReference type="GO" id="GO:0004112">
    <property type="term" value="F:cyclic-nucleotide phosphodiesterase activity"/>
    <property type="evidence" value="ECO:0007669"/>
    <property type="project" value="InterPro"/>
</dbReference>
<evidence type="ECO:0000256" key="4">
    <source>
        <dbReference type="ARBA" id="ARBA00025742"/>
    </source>
</evidence>
<sequence length="306" mass="33990">MATGRQGGPGDPARGAVYPAGARQAPGRSAPVSDFFIAQLSDLHIKAGGKLSYRRVDTLSALQRAVATLNQLSPRPDVVVITGDLVDFGRAEEYATLKQALADLLMPFYLMPGNHDERNALRAAFEDHDYLRQQPEFVQWVIDDYPVRLIGLDSTVPGQPHGELCQPRLDWLDATLRQQPQRPTVVMLHHPPFDSGISHMDRQKLRNDDALARVIERHPQVERVLCGHLHRSIQRRFAGTLACVCPGSSHQVALDLRPNAPSQFMLEPPAFLLHHWSEAGGMVTHTGAIGRYDGPYPFFDEHGLID</sequence>
<dbReference type="Gene3D" id="3.30.750.180">
    <property type="entry name" value="GpdQ, beta-strand dimerisation domain"/>
    <property type="match status" value="1"/>
</dbReference>
<proteinExistence type="inferred from homology"/>
<dbReference type="Gene3D" id="3.60.21.40">
    <property type="entry name" value="GpdQ, catalytic alpha/beta sandwich domain"/>
    <property type="match status" value="1"/>
</dbReference>
<keyword evidence="8" id="KW-1185">Reference proteome</keyword>
<evidence type="ECO:0000256" key="5">
    <source>
        <dbReference type="SAM" id="MobiDB-lite"/>
    </source>
</evidence>
<dbReference type="Proteomes" id="UP000240243">
    <property type="component" value="Unassembled WGS sequence"/>
</dbReference>
<dbReference type="OrthoDB" id="9784378at2"/>
<feature type="region of interest" description="Disordered" evidence="5">
    <location>
        <begin position="1"/>
        <end position="25"/>
    </location>
</feature>
<evidence type="ECO:0000256" key="1">
    <source>
        <dbReference type="ARBA" id="ARBA00022723"/>
    </source>
</evidence>
<feature type="domain" description="Calcineurin-like phosphoesterase" evidence="6">
    <location>
        <begin position="37"/>
        <end position="231"/>
    </location>
</feature>
<dbReference type="InterPro" id="IPR042283">
    <property type="entry name" value="GpdQ_catalytic"/>
</dbReference>
<dbReference type="CDD" id="cd07402">
    <property type="entry name" value="MPP_GpdQ"/>
    <property type="match status" value="1"/>
</dbReference>
<reference evidence="7 8" key="1">
    <citation type="submission" date="2018-03" db="EMBL/GenBank/DDBJ databases">
        <title>The draft genome of Zobellella sp. 59N8.</title>
        <authorList>
            <person name="Liu L."/>
            <person name="Li L."/>
            <person name="Zhang X."/>
            <person name="Liang L."/>
            <person name="Wang T."/>
        </authorList>
    </citation>
    <scope>NUCLEOTIDE SEQUENCE [LARGE SCALE GENOMIC DNA]</scope>
    <source>
        <strain evidence="7 8">59N8</strain>
    </source>
</reference>
<dbReference type="InterPro" id="IPR026575">
    <property type="entry name" value="GpdQ/CpdA-like"/>
</dbReference>
<evidence type="ECO:0000313" key="8">
    <source>
        <dbReference type="Proteomes" id="UP000240243"/>
    </source>
</evidence>
<gene>
    <name evidence="7" type="ORF">C7H85_07510</name>
</gene>
<evidence type="ECO:0000313" key="7">
    <source>
        <dbReference type="EMBL" id="PSJ46474.1"/>
    </source>
</evidence>
<accession>A0A2P7R8C0</accession>
<comment type="similarity">
    <text evidence="4">Belongs to the cyclic nucleotide phosphodiesterase class-III family.</text>
</comment>
<dbReference type="PANTHER" id="PTHR42988">
    <property type="entry name" value="PHOSPHOHYDROLASE"/>
    <property type="match status" value="1"/>
</dbReference>
<dbReference type="InterPro" id="IPR004843">
    <property type="entry name" value="Calcineurin-like_PHP"/>
</dbReference>
<comment type="caution">
    <text evidence="7">The sequence shown here is derived from an EMBL/GenBank/DDBJ whole genome shotgun (WGS) entry which is preliminary data.</text>
</comment>
<keyword evidence="2" id="KW-0378">Hydrolase</keyword>
<dbReference type="PANTHER" id="PTHR42988:SF2">
    <property type="entry name" value="CYCLIC NUCLEOTIDE PHOSPHODIESTERASE CBUA0032-RELATED"/>
    <property type="match status" value="1"/>
</dbReference>
<dbReference type="InterPro" id="IPR042281">
    <property type="entry name" value="GpdQ_beta-strand"/>
</dbReference>
<dbReference type="Pfam" id="PF00149">
    <property type="entry name" value="Metallophos"/>
    <property type="match status" value="1"/>
</dbReference>
<dbReference type="AlphaFoldDB" id="A0A2P7R8C0"/>
<dbReference type="EMBL" id="PXYG01000002">
    <property type="protein sequence ID" value="PSJ46474.1"/>
    <property type="molecule type" value="Genomic_DNA"/>
</dbReference>
<keyword evidence="1" id="KW-0479">Metal-binding</keyword>
<dbReference type="InterPro" id="IPR050884">
    <property type="entry name" value="CNP_phosphodiesterase-III"/>
</dbReference>